<keyword evidence="1 2" id="KW-0645">Protease</keyword>
<dbReference type="EC" id="3.4.21.53" evidence="2"/>
<protein>
    <recommendedName>
        <fullName evidence="2">endopeptidase La</fullName>
        <ecNumber evidence="2">3.4.21.53</ecNumber>
    </recommendedName>
</protein>
<dbReference type="InterPro" id="IPR020568">
    <property type="entry name" value="Ribosomal_Su5_D2-typ_SF"/>
</dbReference>
<dbReference type="SUPFAM" id="SSF52540">
    <property type="entry name" value="P-loop containing nucleoside triphosphate hydrolases"/>
    <property type="match status" value="1"/>
</dbReference>
<feature type="active site" evidence="2">
    <location>
        <position position="672"/>
    </location>
</feature>
<dbReference type="Pfam" id="PF20437">
    <property type="entry name" value="LonC_helical"/>
    <property type="match status" value="1"/>
</dbReference>
<keyword evidence="7" id="KW-1185">Reference proteome</keyword>
<dbReference type="PROSITE" id="PS51786">
    <property type="entry name" value="LON_PROTEOLYTIC"/>
    <property type="match status" value="1"/>
</dbReference>
<dbReference type="eggNOG" id="COG1067">
    <property type="taxonomic scope" value="Bacteria"/>
</dbReference>
<dbReference type="InterPro" id="IPR041699">
    <property type="entry name" value="AAA_32"/>
</dbReference>
<dbReference type="InterPro" id="IPR014721">
    <property type="entry name" value="Ribsml_uS5_D2-typ_fold_subgr"/>
</dbReference>
<dbReference type="OrthoDB" id="9758568at2"/>
<dbReference type="InterPro" id="IPR046844">
    <property type="entry name" value="Lon-like_helical"/>
</dbReference>
<evidence type="ECO:0000313" key="7">
    <source>
        <dbReference type="Proteomes" id="UP000006055"/>
    </source>
</evidence>
<dbReference type="RefSeq" id="WP_014809478.1">
    <property type="nucleotide sequence ID" value="NC_018025.1"/>
</dbReference>
<dbReference type="GO" id="GO:0004176">
    <property type="term" value="F:ATP-dependent peptidase activity"/>
    <property type="evidence" value="ECO:0007669"/>
    <property type="project" value="UniProtKB-UniRule"/>
</dbReference>
<evidence type="ECO:0000256" key="2">
    <source>
        <dbReference type="PROSITE-ProRule" id="PRU01122"/>
    </source>
</evidence>
<keyword evidence="2" id="KW-0378">Hydrolase</keyword>
<dbReference type="Gene3D" id="1.10.8.60">
    <property type="match status" value="1"/>
</dbReference>
<dbReference type="STRING" id="706587.Desti_1619"/>
<dbReference type="InterPro" id="IPR027065">
    <property type="entry name" value="Lon_Prtase"/>
</dbReference>
<feature type="coiled-coil region" evidence="3">
    <location>
        <begin position="215"/>
        <end position="242"/>
    </location>
</feature>
<evidence type="ECO:0000313" key="6">
    <source>
        <dbReference type="EMBL" id="AFM24330.1"/>
    </source>
</evidence>
<comment type="similarity">
    <text evidence="2">Belongs to the peptidase S16 family.</text>
</comment>
<dbReference type="Gene3D" id="3.30.230.10">
    <property type="match status" value="1"/>
</dbReference>
<keyword evidence="2" id="KW-0720">Serine protease</keyword>
<dbReference type="Pfam" id="PF13654">
    <property type="entry name" value="AAA_32"/>
    <property type="match status" value="1"/>
</dbReference>
<keyword evidence="3" id="KW-0175">Coiled coil</keyword>
<dbReference type="HOGENOM" id="CLU_014785_0_1_7"/>
<sequence>MTNLREELRLSVADLTWNPPEDGILNNTTENIEPQEDIIGQDRAVKAIKRGLAMNAYGYNVYVSGYNGTGRMATVKRLLDEFNVEGPIPDDLCYVNNFKNPSQPRLIALTAGEGRKFKARMNDLVNSLKKKIPAIFESEEFQTARNEIVNRHMGAQKALFKNFENKVNQQNFMMVQVQVGPFTRPDLAPVIVGNPMKIDQLEQLVEEGKFSADELARIKQQHKELSQEMEKIFKAARDIEKTIQEDLEKLSKDWVHPFIKEVLNPIHDEFTVDSVRAYLDEIEDDTVNHLDRFRPKLITPQGAGGEPAGPPMLVPPDPSQFRDYEVNLLVDNSETTKPPIVIETTPTFRNLFGTIERAMDRSGMWLSDYLHIKAGSFLNANGGYLILNARDAILEVGVWPALKRSLRNSMVEIQTDPYSFLFTSALKPEPIPINIKVIMIGEPEIYDLLHWYEEDFRKVFKIKADFDTSIPNTESNLRQLAGFVSHLCKEENLLPCDASGLIALAKLAVRWGGRKKKITAQFERVSDLLREADFDARQAHAEMISAEFVEAANRDRIERLNMIEDKIHEYVTDGIIMIDTQGERVGQINGLSVYSFPEFSFGRPSRITVKTSMGKLGIVSIEREAELSGHTYNKGTLILTGFLRGRFAQDKPLNLTASITFEQSYGGVDGDSASSTELYAILSALSEVPIDQGIAVTGSVNQHGEVQPIGGVNQKIEGFFKVCKSMGFTGKQGVMIPARNIGDLMVDSEVLEEVRKGNFHIWAVQHVDQGIEILTGKPAGIPDEEGNFPEDSINYLVNNRLDELSEGLKEFETPAEESKGEEGKDESSEAPPSENSV</sequence>
<dbReference type="Proteomes" id="UP000006055">
    <property type="component" value="Chromosome"/>
</dbReference>
<dbReference type="EMBL" id="CP003360">
    <property type="protein sequence ID" value="AFM24330.1"/>
    <property type="molecule type" value="Genomic_DNA"/>
</dbReference>
<dbReference type="GO" id="GO:0004252">
    <property type="term" value="F:serine-type endopeptidase activity"/>
    <property type="evidence" value="ECO:0007669"/>
    <property type="project" value="UniProtKB-UniRule"/>
</dbReference>
<organism evidence="6 7">
    <name type="scientific">Desulfomonile tiedjei (strain ATCC 49306 / DSM 6799 / DCB-1)</name>
    <dbReference type="NCBI Taxonomy" id="706587"/>
    <lineage>
        <taxon>Bacteria</taxon>
        <taxon>Pseudomonadati</taxon>
        <taxon>Thermodesulfobacteriota</taxon>
        <taxon>Desulfomonilia</taxon>
        <taxon>Desulfomonilales</taxon>
        <taxon>Desulfomonilaceae</taxon>
        <taxon>Desulfomonile</taxon>
    </lineage>
</organism>
<dbReference type="GO" id="GO:0030163">
    <property type="term" value="P:protein catabolic process"/>
    <property type="evidence" value="ECO:0007669"/>
    <property type="project" value="InterPro"/>
</dbReference>
<dbReference type="PANTHER" id="PTHR10046">
    <property type="entry name" value="ATP DEPENDENT LON PROTEASE FAMILY MEMBER"/>
    <property type="match status" value="1"/>
</dbReference>
<evidence type="ECO:0000256" key="3">
    <source>
        <dbReference type="SAM" id="Coils"/>
    </source>
</evidence>
<proteinExistence type="inferred from homology"/>
<dbReference type="PATRIC" id="fig|706587.4.peg.1852"/>
<feature type="compositionally biased region" description="Basic and acidic residues" evidence="4">
    <location>
        <begin position="806"/>
        <end position="827"/>
    </location>
</feature>
<feature type="active site" evidence="2">
    <location>
        <position position="715"/>
    </location>
</feature>
<gene>
    <name evidence="6" type="ordered locus">Desti_1619</name>
</gene>
<dbReference type="Gene3D" id="3.40.50.300">
    <property type="entry name" value="P-loop containing nucleotide triphosphate hydrolases"/>
    <property type="match status" value="2"/>
</dbReference>
<reference evidence="7" key="1">
    <citation type="submission" date="2012-06" db="EMBL/GenBank/DDBJ databases">
        <title>Complete sequence of chromosome of Desulfomonile tiedjei DSM 6799.</title>
        <authorList>
            <person name="Lucas S."/>
            <person name="Copeland A."/>
            <person name="Lapidus A."/>
            <person name="Glavina del Rio T."/>
            <person name="Dalin E."/>
            <person name="Tice H."/>
            <person name="Bruce D."/>
            <person name="Goodwin L."/>
            <person name="Pitluck S."/>
            <person name="Peters L."/>
            <person name="Ovchinnikova G."/>
            <person name="Zeytun A."/>
            <person name="Lu M."/>
            <person name="Kyrpides N."/>
            <person name="Mavromatis K."/>
            <person name="Ivanova N."/>
            <person name="Brettin T."/>
            <person name="Detter J.C."/>
            <person name="Han C."/>
            <person name="Larimer F."/>
            <person name="Land M."/>
            <person name="Hauser L."/>
            <person name="Markowitz V."/>
            <person name="Cheng J.-F."/>
            <person name="Hugenholtz P."/>
            <person name="Woyke T."/>
            <person name="Wu D."/>
            <person name="Spring S."/>
            <person name="Schroeder M."/>
            <person name="Brambilla E."/>
            <person name="Klenk H.-P."/>
            <person name="Eisen J.A."/>
        </authorList>
    </citation>
    <scope>NUCLEOTIDE SEQUENCE [LARGE SCALE GENOMIC DNA]</scope>
    <source>
        <strain evidence="7">ATCC 49306 / DSM 6799 / DCB-1</strain>
    </source>
</reference>
<dbReference type="GO" id="GO:0005524">
    <property type="term" value="F:ATP binding"/>
    <property type="evidence" value="ECO:0007669"/>
    <property type="project" value="InterPro"/>
</dbReference>
<dbReference type="InterPro" id="IPR027417">
    <property type="entry name" value="P-loop_NTPase"/>
</dbReference>
<dbReference type="InterPro" id="IPR008269">
    <property type="entry name" value="Lon_proteolytic"/>
</dbReference>
<dbReference type="SUPFAM" id="SSF54211">
    <property type="entry name" value="Ribosomal protein S5 domain 2-like"/>
    <property type="match status" value="1"/>
</dbReference>
<dbReference type="Pfam" id="PF05362">
    <property type="entry name" value="Lon_C"/>
    <property type="match status" value="1"/>
</dbReference>
<evidence type="ECO:0000259" key="5">
    <source>
        <dbReference type="PROSITE" id="PS51786"/>
    </source>
</evidence>
<dbReference type="KEGG" id="dti:Desti_1619"/>
<dbReference type="AlphaFoldDB" id="I4C439"/>
<name>I4C439_DESTA</name>
<feature type="region of interest" description="Disordered" evidence="4">
    <location>
        <begin position="806"/>
        <end position="837"/>
    </location>
</feature>
<dbReference type="Pfam" id="PF20436">
    <property type="entry name" value="LonB_AAA-LID"/>
    <property type="match status" value="1"/>
</dbReference>
<comment type="catalytic activity">
    <reaction evidence="2">
        <text>Hydrolysis of proteins in presence of ATP.</text>
        <dbReference type="EC" id="3.4.21.53"/>
    </reaction>
</comment>
<accession>I4C439</accession>
<evidence type="ECO:0000256" key="1">
    <source>
        <dbReference type="ARBA" id="ARBA00022670"/>
    </source>
</evidence>
<dbReference type="PRINTS" id="PR00830">
    <property type="entry name" value="ENDOLAPTASE"/>
</dbReference>
<dbReference type="GO" id="GO:0006508">
    <property type="term" value="P:proteolysis"/>
    <property type="evidence" value="ECO:0007669"/>
    <property type="project" value="UniProtKB-KW"/>
</dbReference>
<dbReference type="InterPro" id="IPR046843">
    <property type="entry name" value="LonB_AAA-LID"/>
</dbReference>
<evidence type="ECO:0000256" key="4">
    <source>
        <dbReference type="SAM" id="MobiDB-lite"/>
    </source>
</evidence>
<feature type="domain" description="Lon proteolytic" evidence="5">
    <location>
        <begin position="582"/>
        <end position="777"/>
    </location>
</feature>